<feature type="region of interest" description="Disordered" evidence="1">
    <location>
        <begin position="261"/>
        <end position="316"/>
    </location>
</feature>
<protein>
    <submittedName>
        <fullName evidence="2">Uncharacterized protein</fullName>
    </submittedName>
</protein>
<dbReference type="EMBL" id="LN714487">
    <property type="protein sequence ID" value="CEL71076.1"/>
    <property type="molecule type" value="Genomic_DNA"/>
</dbReference>
<organism evidence="2">
    <name type="scientific">Neospora caninum (strain Liverpool)</name>
    <dbReference type="NCBI Taxonomy" id="572307"/>
    <lineage>
        <taxon>Eukaryota</taxon>
        <taxon>Sar</taxon>
        <taxon>Alveolata</taxon>
        <taxon>Apicomplexa</taxon>
        <taxon>Conoidasida</taxon>
        <taxon>Coccidia</taxon>
        <taxon>Eucoccidiorida</taxon>
        <taxon>Eimeriorina</taxon>
        <taxon>Sarcocystidae</taxon>
        <taxon>Neospora</taxon>
    </lineage>
</organism>
<gene>
    <name evidence="2" type="ORF">BN1204_067400</name>
</gene>
<feature type="compositionally biased region" description="Basic and acidic residues" evidence="1">
    <location>
        <begin position="261"/>
        <end position="276"/>
    </location>
</feature>
<proteinExistence type="predicted"/>
<sequence>MDALLQGFHRSPKEDVSTPSSSSHCTSSVSAREFEQFDSPLTDAELACELSVVTRALRKPVNSSYCCKDFSGSLVFIPKDTGGSVVLDATSSVGSKSPCASDIGPFSCESSRRPSADVLADDVDKQRRWSERVQAGAYSFRDDERGSVADGTGFLPSSAEVPPPLESYIPCLFYRWPSSNKLLIHIHSLDEDLGATAPMLRTLHRRLRLNVLAMEFPGYGIMRREESFVPSPSEPMKEFADRSSSFSLLSSFFPTVGRNSDADAALHDPERQRAPRESVALEASGEWETGGKRHPPEDSQAVQGYESDEDKSPVSTAALEASEKGKLLANLRALLSFVLDKLRVPPQHVFFSANKLAAGPVIELCSFADLFFNGNNSFGGLILIEPLLVPDLGQRNGARSSDRLQLCARLSLPVRLTFGSDEGDEAEKGSPPFAAESYTLSARTGDSSGMPSPTACSVAPGGDRPPTSSGAQCFKDTLDASKVADTLGSQHERPKAPGDCHDGETPAADNRGCSQVTRKAFPERPEDPRFLRRASCSDSSMSTISHKAGRLTRADCGKLLGVVRSVCNSDACAAGKQENAGEYSGTEREGALSPVLGRSDEQLVAPGAEPSASEIPESSHGLQSSGRVEHLHSPIDPEIRFESGTTSTASFSQSESCSDTNPVLEGSCQSESRSASFENRQGESGLSAQTNDAHSSLPTEPHMHSDIQKESLLPHASDSQGGMFTRDQNAAETDPRSPCFRLREPRNNQVSTGSTRGSVRGNTGVSVEQVMLTGGQATRLGQFLAGRPEENGALSAPERTVTARAAEKTGRPAALLCLEPTTAESGAPPRSPGYGEGIVEGIGRRDVSDTLRRESDFDLTQESSVIDSMTDSSQDEQEQDEDGTFLSLVRKSFDGTWSAPREEAWDNGRQEVPFFSQFKQFFPSGFVDDLTEPEEGGRTAAIAQAAREESRRLSLAKDKKIAQELPAAFGIKKAAAHIREVSCPLLLLRRDLFLHLKPHMLRRGEADTSDASSVMAGEEDDGNLSDGVFSDTTSQSQSETEEEDCHVFTKEVLSDASESSVDSTTVEVVEKPLNIESRGNPVNAFGGRPRHQRQQIGAVQGQATKERFISRRHTEKHLESKDWATQRSEGRREERAERREARRRAEAYVKSVGPRDRKALKQEEASADRIIKLLSNWAVSADKATVAFRFYDTGFYKTLSRFINETPSHISRPGMAGKNKRNSLTPASAAALFARRAEQHLRAKWRGRDGRRRCHGERADQLEGICIPLHMFEVPPAYRQNEVMRKNSHESTDSTQGDSWIDKAISAYTSYFDFFGSNSGTH</sequence>
<accession>A0A0F7UPT6</accession>
<feature type="compositionally biased region" description="Polar residues" evidence="1">
    <location>
        <begin position="717"/>
        <end position="731"/>
    </location>
</feature>
<reference evidence="2" key="1">
    <citation type="journal article" date="2015" name="PLoS ONE">
        <title>Comprehensive Evaluation of Toxoplasma gondii VEG and Neospora caninum LIV Genomes with Tachyzoite Stage Transcriptome and Proteome Defines Novel Transcript Features.</title>
        <authorList>
            <person name="Ramaprasad A."/>
            <person name="Mourier T."/>
            <person name="Naeem R."/>
            <person name="Malas T.B."/>
            <person name="Moussa E."/>
            <person name="Panigrahi A."/>
            <person name="Vermont S.J."/>
            <person name="Otto T.D."/>
            <person name="Wastling J."/>
            <person name="Pain A."/>
        </authorList>
    </citation>
    <scope>NUCLEOTIDE SEQUENCE</scope>
    <source>
        <strain evidence="2">Liverpool</strain>
    </source>
</reference>
<evidence type="ECO:0000256" key="1">
    <source>
        <dbReference type="SAM" id="MobiDB-lite"/>
    </source>
</evidence>
<feature type="region of interest" description="Disordered" evidence="1">
    <location>
        <begin position="1004"/>
        <end position="1044"/>
    </location>
</feature>
<feature type="compositionally biased region" description="Polar residues" evidence="1">
    <location>
        <begin position="747"/>
        <end position="761"/>
    </location>
</feature>
<feature type="region of interest" description="Disordered" evidence="1">
    <location>
        <begin position="603"/>
        <end position="761"/>
    </location>
</feature>
<feature type="region of interest" description="Disordered" evidence="1">
    <location>
        <begin position="1111"/>
        <end position="1144"/>
    </location>
</feature>
<feature type="region of interest" description="Disordered" evidence="1">
    <location>
        <begin position="855"/>
        <end position="882"/>
    </location>
</feature>
<feature type="compositionally biased region" description="Polar residues" evidence="1">
    <location>
        <begin position="442"/>
        <end position="455"/>
    </location>
</feature>
<feature type="compositionally biased region" description="Basic and acidic residues" evidence="1">
    <location>
        <begin position="1116"/>
        <end position="1144"/>
    </location>
</feature>
<feature type="compositionally biased region" description="Acidic residues" evidence="1">
    <location>
        <begin position="873"/>
        <end position="882"/>
    </location>
</feature>
<feature type="region of interest" description="Disordered" evidence="1">
    <location>
        <begin position="486"/>
        <end position="511"/>
    </location>
</feature>
<evidence type="ECO:0000313" key="2">
    <source>
        <dbReference type="EMBL" id="CEL71076.1"/>
    </source>
</evidence>
<name>A0A0F7UPT6_NEOCL</name>
<feature type="region of interest" description="Disordered" evidence="1">
    <location>
        <begin position="1"/>
        <end position="24"/>
    </location>
</feature>
<feature type="compositionally biased region" description="Basic and acidic residues" evidence="1">
    <location>
        <begin position="490"/>
        <end position="504"/>
    </location>
</feature>
<feature type="region of interest" description="Disordered" evidence="1">
    <location>
        <begin position="442"/>
        <end position="473"/>
    </location>
</feature>
<feature type="compositionally biased region" description="Basic and acidic residues" evidence="1">
    <location>
        <begin position="627"/>
        <end position="641"/>
    </location>
</feature>
<feature type="compositionally biased region" description="Low complexity" evidence="1">
    <location>
        <begin position="605"/>
        <end position="619"/>
    </location>
</feature>
<feature type="compositionally biased region" description="Polar residues" evidence="1">
    <location>
        <begin position="643"/>
        <end position="698"/>
    </location>
</feature>